<accession>A0A4U5PJN6</accession>
<proteinExistence type="predicted"/>
<sequence>MVNAALLGQIVSHVLGGPHFGSHTTGGSDERGGDYDNADNAVPHYSAPDPIYSFPKFMCGFGSIEESYSKIETVHVTEELYQIILQSNAELKSIITQLNMPLTKKDVKKYKNTKYYHAVKHIYNQQETRTSRCCSIM</sequence>
<dbReference type="EMBL" id="AZBU02000001">
    <property type="protein sequence ID" value="TMS34342.1"/>
    <property type="molecule type" value="Genomic_DNA"/>
</dbReference>
<evidence type="ECO:0000313" key="6">
    <source>
        <dbReference type="Proteomes" id="UP000298663"/>
    </source>
</evidence>
<organism evidence="4 6">
    <name type="scientific">Steinernema carpocapsae</name>
    <name type="common">Entomopathogenic nematode</name>
    <dbReference type="NCBI Taxonomy" id="34508"/>
    <lineage>
        <taxon>Eukaryota</taxon>
        <taxon>Metazoa</taxon>
        <taxon>Ecdysozoa</taxon>
        <taxon>Nematoda</taxon>
        <taxon>Chromadorea</taxon>
        <taxon>Rhabditida</taxon>
        <taxon>Tylenchina</taxon>
        <taxon>Panagrolaimomorpha</taxon>
        <taxon>Strongyloidoidea</taxon>
        <taxon>Steinernematidae</taxon>
        <taxon>Steinernema</taxon>
    </lineage>
</organism>
<evidence type="ECO:0000313" key="2">
    <source>
        <dbReference type="EMBL" id="TKR63200.1"/>
    </source>
</evidence>
<evidence type="ECO:0000313" key="5">
    <source>
        <dbReference type="EMBL" id="TMS34342.1"/>
    </source>
</evidence>
<evidence type="ECO:0000256" key="1">
    <source>
        <dbReference type="SAM" id="MobiDB-lite"/>
    </source>
</evidence>
<protein>
    <submittedName>
        <fullName evidence="4">Uncharacterized protein</fullName>
    </submittedName>
</protein>
<dbReference type="Proteomes" id="UP000298663">
    <property type="component" value="Unassembled WGS sequence"/>
</dbReference>
<evidence type="ECO:0000313" key="4">
    <source>
        <dbReference type="EMBL" id="TKR96858.1"/>
    </source>
</evidence>
<reference evidence="4" key="1">
    <citation type="submission" date="2013-11" db="EMBL/GenBank/DDBJ databases">
        <authorList>
            <person name="Sternberg P."/>
            <person name="Dillman A."/>
            <person name="Macchietto M."/>
        </authorList>
    </citation>
    <scope>NUCLEOTIDE SEQUENCE</scope>
    <source>
        <strain evidence="4">ALL</strain>
    </source>
</reference>
<feature type="region of interest" description="Disordered" evidence="1">
    <location>
        <begin position="21"/>
        <end position="40"/>
    </location>
</feature>
<dbReference type="EMBL" id="AZBU02000002">
    <property type="protein sequence ID" value="TKR96858.1"/>
    <property type="molecule type" value="Genomic_DNA"/>
</dbReference>
<comment type="caution">
    <text evidence="4">The sequence shown here is derived from an EMBL/GenBank/DDBJ whole genome shotgun (WGS) entry which is preliminary data.</text>
</comment>
<dbReference type="EMBL" id="AZBU02000010">
    <property type="protein sequence ID" value="TKR63200.1"/>
    <property type="molecule type" value="Genomic_DNA"/>
</dbReference>
<gene>
    <name evidence="5" type="ORF">L596_001964</name>
    <name evidence="4" type="ORF">L596_010813</name>
    <name evidence="2" type="ORF">L596_027059</name>
    <name evidence="3" type="ORF">L596_027095</name>
</gene>
<reference evidence="4 6" key="2">
    <citation type="journal article" date="2015" name="Genome Biol.">
        <title>Comparative genomics of Steinernema reveals deeply conserved gene regulatory networks.</title>
        <authorList>
            <person name="Dillman A.R."/>
            <person name="Macchietto M."/>
            <person name="Porter C.F."/>
            <person name="Rogers A."/>
            <person name="Williams B."/>
            <person name="Antoshechkin I."/>
            <person name="Lee M.M."/>
            <person name="Goodwin Z."/>
            <person name="Lu X."/>
            <person name="Lewis E.E."/>
            <person name="Goodrich-Blair H."/>
            <person name="Stock S.P."/>
            <person name="Adams B.J."/>
            <person name="Sternberg P.W."/>
            <person name="Mortazavi A."/>
        </authorList>
    </citation>
    <scope>NUCLEOTIDE SEQUENCE [LARGE SCALE GENOMIC DNA]</scope>
    <source>
        <strain evidence="4 6">ALL</strain>
    </source>
</reference>
<dbReference type="AlphaFoldDB" id="A0A4U5PJN6"/>
<dbReference type="EMBL" id="AZBU02000010">
    <property type="protein sequence ID" value="TKR63246.1"/>
    <property type="molecule type" value="Genomic_DNA"/>
</dbReference>
<reference evidence="4 6" key="3">
    <citation type="journal article" date="2019" name="G3 (Bethesda)">
        <title>Hybrid Assembly of the Genome of the Entomopathogenic Nematode Steinernema carpocapsae Identifies the X-Chromosome.</title>
        <authorList>
            <person name="Serra L."/>
            <person name="Macchietto M."/>
            <person name="Macias-Munoz A."/>
            <person name="McGill C.J."/>
            <person name="Rodriguez I.M."/>
            <person name="Rodriguez B."/>
            <person name="Murad R."/>
            <person name="Mortazavi A."/>
        </authorList>
    </citation>
    <scope>NUCLEOTIDE SEQUENCE</scope>
    <source>
        <strain evidence="4 6">ALL</strain>
    </source>
</reference>
<name>A0A4U5PJN6_STECR</name>
<keyword evidence="6" id="KW-1185">Reference proteome</keyword>
<evidence type="ECO:0000313" key="3">
    <source>
        <dbReference type="EMBL" id="TKR63246.1"/>
    </source>
</evidence>